<feature type="transmembrane region" description="Helical" evidence="6">
    <location>
        <begin position="84"/>
        <end position="109"/>
    </location>
</feature>
<keyword evidence="8" id="KW-1185">Reference proteome</keyword>
<dbReference type="KEGG" id="jte:ASJ30_10315"/>
<protein>
    <submittedName>
        <fullName evidence="7">LrgA family protein</fullName>
    </submittedName>
</protein>
<keyword evidence="4 6" id="KW-1133">Transmembrane helix</keyword>
<proteinExistence type="predicted"/>
<keyword evidence="3 6" id="KW-0812">Transmembrane</keyword>
<accession>A0A1L3MHV1</accession>
<organism evidence="7 8">
    <name type="scientific">Janibacter indicus</name>
    <dbReference type="NCBI Taxonomy" id="857417"/>
    <lineage>
        <taxon>Bacteria</taxon>
        <taxon>Bacillati</taxon>
        <taxon>Actinomycetota</taxon>
        <taxon>Actinomycetes</taxon>
        <taxon>Micrococcales</taxon>
        <taxon>Intrasporangiaceae</taxon>
        <taxon>Janibacter</taxon>
    </lineage>
</organism>
<comment type="subcellular location">
    <subcellularLocation>
        <location evidence="1">Cell membrane</location>
        <topology evidence="1">Multi-pass membrane protein</topology>
    </subcellularLocation>
</comment>
<dbReference type="PANTHER" id="PTHR33931">
    <property type="entry name" value="HOLIN-LIKE PROTEIN CIDA-RELATED"/>
    <property type="match status" value="1"/>
</dbReference>
<evidence type="ECO:0000256" key="2">
    <source>
        <dbReference type="ARBA" id="ARBA00022475"/>
    </source>
</evidence>
<evidence type="ECO:0000313" key="7">
    <source>
        <dbReference type="EMBL" id="APH01872.1"/>
    </source>
</evidence>
<dbReference type="PANTHER" id="PTHR33931:SF2">
    <property type="entry name" value="HOLIN-LIKE PROTEIN CIDA"/>
    <property type="match status" value="1"/>
</dbReference>
<evidence type="ECO:0000256" key="4">
    <source>
        <dbReference type="ARBA" id="ARBA00022989"/>
    </source>
</evidence>
<dbReference type="Pfam" id="PF03788">
    <property type="entry name" value="LrgA"/>
    <property type="match status" value="1"/>
</dbReference>
<evidence type="ECO:0000256" key="6">
    <source>
        <dbReference type="SAM" id="Phobius"/>
    </source>
</evidence>
<name>A0A1L3MHV1_9MICO</name>
<evidence type="ECO:0000313" key="8">
    <source>
        <dbReference type="Proteomes" id="UP000182938"/>
    </source>
</evidence>
<feature type="transmembrane region" description="Helical" evidence="6">
    <location>
        <begin position="22"/>
        <end position="42"/>
    </location>
</feature>
<evidence type="ECO:0000256" key="1">
    <source>
        <dbReference type="ARBA" id="ARBA00004651"/>
    </source>
</evidence>
<dbReference type="Proteomes" id="UP000182938">
    <property type="component" value="Chromosome"/>
</dbReference>
<dbReference type="InterPro" id="IPR005538">
    <property type="entry name" value="LrgA/CidA"/>
</dbReference>
<dbReference type="AlphaFoldDB" id="A0A1L3MHV1"/>
<dbReference type="RefSeq" id="WP_072625029.1">
    <property type="nucleotide sequence ID" value="NZ_CP013290.1"/>
</dbReference>
<evidence type="ECO:0000256" key="3">
    <source>
        <dbReference type="ARBA" id="ARBA00022692"/>
    </source>
</evidence>
<gene>
    <name evidence="7" type="ORF">ASJ30_10315</name>
</gene>
<sequence>MINGILWVLGCQLVGEVFVRSLGLSIPGPVVGMVLLFVVLSVRRPGEVSGTLRFCDGLLRHLQLFFVPVTVGIMVHASELGSQWLPVTGGLILSWALGLVTVAGLASWLQGRRGVRVRSHD</sequence>
<dbReference type="EMBL" id="CP013290">
    <property type="protein sequence ID" value="APH01872.1"/>
    <property type="molecule type" value="Genomic_DNA"/>
</dbReference>
<keyword evidence="5 6" id="KW-0472">Membrane</keyword>
<reference evidence="7 8" key="1">
    <citation type="submission" date="2015-11" db="EMBL/GenBank/DDBJ databases">
        <authorList>
            <person name="Zhang Y."/>
            <person name="Guo Z."/>
        </authorList>
    </citation>
    <scope>NUCLEOTIDE SEQUENCE [LARGE SCALE GENOMIC DNA]</scope>
    <source>
        <strain evidence="7 8">YFY001</strain>
    </source>
</reference>
<evidence type="ECO:0000256" key="5">
    <source>
        <dbReference type="ARBA" id="ARBA00023136"/>
    </source>
</evidence>
<dbReference type="GO" id="GO:0005886">
    <property type="term" value="C:plasma membrane"/>
    <property type="evidence" value="ECO:0007669"/>
    <property type="project" value="UniProtKB-SubCell"/>
</dbReference>
<keyword evidence="2" id="KW-1003">Cell membrane</keyword>
<feature type="transmembrane region" description="Helical" evidence="6">
    <location>
        <begin position="62"/>
        <end position="78"/>
    </location>
</feature>